<evidence type="ECO:0000256" key="2">
    <source>
        <dbReference type="SAM" id="SignalP"/>
    </source>
</evidence>
<feature type="compositionally biased region" description="Low complexity" evidence="1">
    <location>
        <begin position="951"/>
        <end position="962"/>
    </location>
</feature>
<feature type="region of interest" description="Disordered" evidence="1">
    <location>
        <begin position="641"/>
        <end position="748"/>
    </location>
</feature>
<keyword evidence="4" id="KW-1185">Reference proteome</keyword>
<protein>
    <submittedName>
        <fullName evidence="3">Uncharacterized protein</fullName>
    </submittedName>
</protein>
<dbReference type="SUPFAM" id="SSF49899">
    <property type="entry name" value="Concanavalin A-like lectins/glucanases"/>
    <property type="match status" value="1"/>
</dbReference>
<feature type="region of interest" description="Disordered" evidence="1">
    <location>
        <begin position="903"/>
        <end position="922"/>
    </location>
</feature>
<accession>A0A7M5UQH5</accession>
<feature type="compositionally biased region" description="Basic and acidic residues" evidence="1">
    <location>
        <begin position="480"/>
        <end position="490"/>
    </location>
</feature>
<feature type="compositionally biased region" description="Low complexity" evidence="1">
    <location>
        <begin position="722"/>
        <end position="734"/>
    </location>
</feature>
<evidence type="ECO:0000313" key="3">
    <source>
        <dbReference type="EnsemblMetazoa" id="CLYHEMP004114.1"/>
    </source>
</evidence>
<dbReference type="RefSeq" id="XP_066923190.1">
    <property type="nucleotide sequence ID" value="XM_067067089.1"/>
</dbReference>
<feature type="signal peptide" evidence="2">
    <location>
        <begin position="1"/>
        <end position="25"/>
    </location>
</feature>
<dbReference type="InterPro" id="IPR013320">
    <property type="entry name" value="ConA-like_dom_sf"/>
</dbReference>
<dbReference type="OrthoDB" id="5973910at2759"/>
<feature type="compositionally biased region" description="Basic and acidic residues" evidence="1">
    <location>
        <begin position="963"/>
        <end position="982"/>
    </location>
</feature>
<sequence>MFIMKTYPYLLPILTLCLHVTTTLAHQQKSETFKYFVAQNDGKKDTSPLEKLPEILDNKDIDVDVLKRRDQIRRHRQHIGRPVPTKGSFQDIGDGVYFVNDNQKAKQKSELGKNGVTGKNNKVFSALSSTTTSNHRDLKQEDLTSKIHSIDLDDRNIGLDAVGFSSKLEQYPNEDEYSKIRDTSAHESIQDNAVGFVGNDNLEGMSNNEESMLKKIEKNLGLDDRLTGLNMAHEAEMDHKIEEARKNTKVLSEFQKVMAEGRQELDLASSDPNGKEMYKKDLIGGQLVNNTLNHAWKNISDVVEQHLKNGDVDIDRRSTVSPLAKRNTGGDTVNSEKSVLYSTKRGDVESANNEILTDVISEEKRSRIHRHRLVDSLRNETGDENLRYEDVDFIDGEGNEDETEFVAKGNDPAVAKGETGSRRHIKETMADRNRIANELESVESGIFDDSEVGYRRDIKESHKKKPRKDRKKNKKNPSRVTHEKEDHDENQNQPGEATKEDDEQSNPTKVTKAGSDEEQNQPSKATHPKEKKKNPKKTNKSKPKFKNEAKELAGLIKVLNKTEGSNPKLRLKAKQHSLKISDSKKKKFMQTHGEGSSSTQIDAYMDKNSAKLQANLKNHHEMLEKRKTKSEVEQIVGESQYIASPALPADSSEEYINTMQTPTEEVDPITVENGQQRSYFAQQPQEEGSNQAQEKSSLEGGRSDQPEFLQATPPEVPPQQTSEFVQSSFLSSSKNQKEGSNNDKLKEADLEDAISDFNSAEIKTAMADSDLKGLGQIKNALDNQNTKNAVEFFHQPKTNNFVHKFVGNNVSEISLGELSEEFKEAEKGYDEDLISKRKTESADVRSKSPSASEKLKIVLHLSDDSSKLKDAETTMETIKQITDHADQLFGGSSSTKEIVKEKKMEEAAKKNKTEASPPNDFGLKSEDEVMRAASIIQSLIKHDDVLVNDVSPSRTSDVSSSESHQEERFFAKPKENSDNEVKHPLNDNMIEDILKSKAFQKYFAKPTESQTGTTRSWMEVGSSFLTPDIKPNVEDKKPHEQEGTYKAFVKTVHEQALNGEKFQGAEGTLESFTNGKNNKLRINGGKVLGGSVRGGNILGGEISGGDVSGGEVKGGKIYGGTFKGGQLVGGDIRNGIIEGGKIRGGHIEGGLLKSGLVDGGVVRGGIVEGGHLVNGTIEGGDFKGGEMLGGKLEAGEIDGGVLKGGVIAGGTLKGGVIESGRLEGGTMLSGLLRGGVVKSGIIKGGIIDEGVVVQDNAEIGPGVEIHEGIVKGGRITVSRTDASADNDHKEGKRTQTPTLNNHTPILNRSTIYQIELDDSDDPATVVKADKKDVTIKPVEKIHQEKPVITALSKTDKVQYFHPTKSPSAALAKHNIPIQKQPLQAPVRHNLPKERASKIHAKPIIQYPPISRNTVQKQLLARTKPQQLRIKQHLPIDRHNIQLHKNQLTQRFHIGLIPLPRHFPEHIMAGIKSIHKMPPKHLVGVRRQLPGNQPHPQFTGNRVAPQVQSQQFAGNPVAPQQQMVQQYAQPNEEYGGTGTTVSPFKGHPIHWALTEANRGVIAADNGKLPKLHLSGDGVTFRNGHAILDGESGFLDAGDYRGECFSDPEACSDGFTFHFTLKIYGNSVNSAKKLYIVDSGAVSKDSRGVSIWVTEGNIKALVSTRKQTYCISKDFQQYADHWLVVTLTWRKDKGASLYLDCDRFDDSSSHFTIECEPQCPDCHQMDVATRLMIGRPNKGPHFSVIHMAVGDISLYEKYHEPNDVKALCDNASEKPNASPQQGGEQQQGQQPTPLPQIQQPPNSAQQQQQQQQQQDSSSQAVQPQQQENTSNQQQQDAQQQAPPQYTTSTTTTQQPPLIDPQLLNRQQSQQVAQLIRHAQQQFDAQNLYPKPRLVSNQAQANTIHQQTRAAENPYDRSILQAKPAIAQHRTRSQYPSPPVTKYFKPVVRLLRNDTVDSKNNNKKYFTEEKLLYPTPPGISERVRIYATESPQPLVDYKTDRRSSLFEMRRRKTKKSNLKSPDKLLKTELDSLKR</sequence>
<dbReference type="PANTHER" id="PTHR36963">
    <property type="entry name" value="HELICASE"/>
    <property type="match status" value="1"/>
</dbReference>
<feature type="compositionally biased region" description="Basic and acidic residues" evidence="1">
    <location>
        <begin position="2017"/>
        <end position="2031"/>
    </location>
</feature>
<feature type="region of interest" description="Disordered" evidence="1">
    <location>
        <begin position="450"/>
        <end position="602"/>
    </location>
</feature>
<feature type="compositionally biased region" description="Basic and acidic residues" evidence="1">
    <location>
        <begin position="735"/>
        <end position="748"/>
    </location>
</feature>
<feature type="compositionally biased region" description="Basic residues" evidence="1">
    <location>
        <begin position="529"/>
        <end position="544"/>
    </location>
</feature>
<feature type="compositionally biased region" description="Low complexity" evidence="1">
    <location>
        <begin position="1777"/>
        <end position="1854"/>
    </location>
</feature>
<evidence type="ECO:0000313" key="4">
    <source>
        <dbReference type="Proteomes" id="UP000594262"/>
    </source>
</evidence>
<name>A0A7M5UQH5_9CNID</name>
<feature type="compositionally biased region" description="Basic residues" evidence="1">
    <location>
        <begin position="461"/>
        <end position="477"/>
    </location>
</feature>
<dbReference type="Proteomes" id="UP000594262">
    <property type="component" value="Unplaced"/>
</dbReference>
<feature type="compositionally biased region" description="Basic and acidic residues" evidence="1">
    <location>
        <begin position="903"/>
        <end position="913"/>
    </location>
</feature>
<feature type="compositionally biased region" description="Polar residues" evidence="1">
    <location>
        <begin position="672"/>
        <end position="695"/>
    </location>
</feature>
<feature type="region of interest" description="Disordered" evidence="1">
    <location>
        <begin position="827"/>
        <end position="849"/>
    </location>
</feature>
<dbReference type="PANTHER" id="PTHR36963:SF2">
    <property type="entry name" value="TNFR-CYS DOMAIN-CONTAINING PROTEIN"/>
    <property type="match status" value="1"/>
</dbReference>
<feature type="compositionally biased region" description="Basic and acidic residues" evidence="1">
    <location>
        <begin position="827"/>
        <end position="846"/>
    </location>
</feature>
<dbReference type="EnsemblMetazoa" id="CLYHEMT004114.1">
    <property type="protein sequence ID" value="CLYHEMP004114.1"/>
    <property type="gene ID" value="CLYHEMG004114"/>
</dbReference>
<feature type="region of interest" description="Disordered" evidence="1">
    <location>
        <begin position="950"/>
        <end position="982"/>
    </location>
</feature>
<reference evidence="3" key="1">
    <citation type="submission" date="2021-01" db="UniProtKB">
        <authorList>
            <consortium name="EnsemblMetazoa"/>
        </authorList>
    </citation>
    <scope>IDENTIFICATION</scope>
</reference>
<keyword evidence="2" id="KW-0732">Signal</keyword>
<evidence type="ECO:0000256" key="1">
    <source>
        <dbReference type="SAM" id="MobiDB-lite"/>
    </source>
</evidence>
<feature type="chain" id="PRO_5029790414" evidence="2">
    <location>
        <begin position="26"/>
        <end position="2031"/>
    </location>
</feature>
<feature type="compositionally biased region" description="Polar residues" evidence="1">
    <location>
        <begin position="654"/>
        <end position="663"/>
    </location>
</feature>
<dbReference type="GeneID" id="136810512"/>
<feature type="region of interest" description="Disordered" evidence="1">
    <location>
        <begin position="2002"/>
        <end position="2031"/>
    </location>
</feature>
<feature type="region of interest" description="Disordered" evidence="1">
    <location>
        <begin position="1767"/>
        <end position="1855"/>
    </location>
</feature>
<proteinExistence type="predicted"/>
<organism evidence="3 4">
    <name type="scientific">Clytia hemisphaerica</name>
    <dbReference type="NCBI Taxonomy" id="252671"/>
    <lineage>
        <taxon>Eukaryota</taxon>
        <taxon>Metazoa</taxon>
        <taxon>Cnidaria</taxon>
        <taxon>Hydrozoa</taxon>
        <taxon>Hydroidolina</taxon>
        <taxon>Leptothecata</taxon>
        <taxon>Obeliida</taxon>
        <taxon>Clytiidae</taxon>
        <taxon>Clytia</taxon>
    </lineage>
</organism>